<dbReference type="InterPro" id="IPR036737">
    <property type="entry name" value="OmpA-like_sf"/>
</dbReference>
<comment type="caution">
    <text evidence="3">The sequence shown here is derived from an EMBL/GenBank/DDBJ whole genome shotgun (WGS) entry which is preliminary data.</text>
</comment>
<evidence type="ECO:0008006" key="5">
    <source>
        <dbReference type="Google" id="ProtNLM"/>
    </source>
</evidence>
<reference evidence="3 4" key="1">
    <citation type="submission" date="2019-07" db="EMBL/GenBank/DDBJ databases">
        <title>Whole genome shotgun sequence of Swaminathania salitolerans NBRC 104436.</title>
        <authorList>
            <person name="Hosoyama A."/>
            <person name="Uohara A."/>
            <person name="Ohji S."/>
            <person name="Ichikawa N."/>
        </authorList>
    </citation>
    <scope>NUCLEOTIDE SEQUENCE [LARGE SCALE GENOMIC DNA]</scope>
    <source>
        <strain evidence="3 4">NBRC 104436</strain>
    </source>
</reference>
<dbReference type="Gene3D" id="3.30.1330.60">
    <property type="entry name" value="OmpA-like domain"/>
    <property type="match status" value="1"/>
</dbReference>
<sequence>MKRPLLYSLLLSAVLPAAPLSASPARAQVTINEDALPKAAAPEKTPPQKTSPHKTPPHKVTPQNASPHTAPSHAEPSSPAPQAPAARRVGAPPDVPAAPPRPVIIVPPAVPVPTHPPVPPEDVKASADAKGETQTVGKGLRVLFSPDSSAMTQAMIDAVSAEGRKLAAQPGLRVTLWSSASGSTEDLSTPRRIALARALAVRSILIRAGVATTRIYPRATGLAAEGVTPPDRLDIVAEGAAPVPSSEAQFGAPSPKAPQ</sequence>
<feature type="chain" id="PRO_5021939080" description="OmpA-like domain-containing protein" evidence="2">
    <location>
        <begin position="28"/>
        <end position="259"/>
    </location>
</feature>
<keyword evidence="4" id="KW-1185">Reference proteome</keyword>
<feature type="compositionally biased region" description="Low complexity" evidence="1">
    <location>
        <begin position="65"/>
        <end position="77"/>
    </location>
</feature>
<proteinExistence type="predicted"/>
<evidence type="ECO:0000256" key="2">
    <source>
        <dbReference type="SAM" id="SignalP"/>
    </source>
</evidence>
<evidence type="ECO:0000313" key="3">
    <source>
        <dbReference type="EMBL" id="GEL03311.1"/>
    </source>
</evidence>
<evidence type="ECO:0000313" key="4">
    <source>
        <dbReference type="Proteomes" id="UP000321405"/>
    </source>
</evidence>
<dbReference type="Proteomes" id="UP000321405">
    <property type="component" value="Unassembled WGS sequence"/>
</dbReference>
<evidence type="ECO:0000256" key="1">
    <source>
        <dbReference type="SAM" id="MobiDB-lite"/>
    </source>
</evidence>
<feature type="compositionally biased region" description="Low complexity" evidence="1">
    <location>
        <begin position="83"/>
        <end position="92"/>
    </location>
</feature>
<name>A0A511BSK9_9PROT</name>
<dbReference type="AlphaFoldDB" id="A0A511BSK9"/>
<dbReference type="OrthoDB" id="7282927at2"/>
<keyword evidence="2" id="KW-0732">Signal</keyword>
<dbReference type="EMBL" id="BJVC01000007">
    <property type="protein sequence ID" value="GEL03311.1"/>
    <property type="molecule type" value="Genomic_DNA"/>
</dbReference>
<feature type="signal peptide" evidence="2">
    <location>
        <begin position="1"/>
        <end position="27"/>
    </location>
</feature>
<protein>
    <recommendedName>
        <fullName evidence="5">OmpA-like domain-containing protein</fullName>
    </recommendedName>
</protein>
<dbReference type="RefSeq" id="WP_147094374.1">
    <property type="nucleotide sequence ID" value="NZ_BJVC01000007.1"/>
</dbReference>
<organism evidence="3 4">
    <name type="scientific">Swaminathania salitolerans</name>
    <dbReference type="NCBI Taxonomy" id="182838"/>
    <lineage>
        <taxon>Bacteria</taxon>
        <taxon>Pseudomonadati</taxon>
        <taxon>Pseudomonadota</taxon>
        <taxon>Alphaproteobacteria</taxon>
        <taxon>Acetobacterales</taxon>
        <taxon>Acetobacteraceae</taxon>
        <taxon>Swaminathania</taxon>
    </lineage>
</organism>
<feature type="region of interest" description="Disordered" evidence="1">
    <location>
        <begin position="239"/>
        <end position="259"/>
    </location>
</feature>
<gene>
    <name evidence="3" type="ORF">SSA02_24740</name>
</gene>
<accession>A0A511BSK9</accession>
<dbReference type="SUPFAM" id="SSF103088">
    <property type="entry name" value="OmpA-like"/>
    <property type="match status" value="1"/>
</dbReference>
<feature type="region of interest" description="Disordered" evidence="1">
    <location>
        <begin position="31"/>
        <end position="99"/>
    </location>
</feature>